<comment type="caution">
    <text evidence="2">The sequence shown here is derived from an EMBL/GenBank/DDBJ whole genome shotgun (WGS) entry which is preliminary data.</text>
</comment>
<feature type="transmembrane region" description="Helical" evidence="1">
    <location>
        <begin position="6"/>
        <end position="24"/>
    </location>
</feature>
<evidence type="ECO:0000313" key="2">
    <source>
        <dbReference type="EMBL" id="KAJ3785396.1"/>
    </source>
</evidence>
<reference evidence="2" key="1">
    <citation type="submission" date="2022-08" db="EMBL/GenBank/DDBJ databases">
        <authorList>
            <consortium name="DOE Joint Genome Institute"/>
            <person name="Min B."/>
            <person name="Riley R."/>
            <person name="Sierra-Patev S."/>
            <person name="Naranjo-Ortiz M."/>
            <person name="Looney B."/>
            <person name="Konkel Z."/>
            <person name="Slot J.C."/>
            <person name="Sakamoto Y."/>
            <person name="Steenwyk J.L."/>
            <person name="Rokas A."/>
            <person name="Carro J."/>
            <person name="Camarero S."/>
            <person name="Ferreira P."/>
            <person name="Molpeceres G."/>
            <person name="Ruiz-Duenas F.J."/>
            <person name="Serrano A."/>
            <person name="Henrissat B."/>
            <person name="Drula E."/>
            <person name="Hughes K.W."/>
            <person name="Mata J.L."/>
            <person name="Ishikawa N.K."/>
            <person name="Vargas-Isla R."/>
            <person name="Ushijima S."/>
            <person name="Smith C.A."/>
            <person name="Ahrendt S."/>
            <person name="Andreopoulos W."/>
            <person name="He G."/>
            <person name="Labutti K."/>
            <person name="Lipzen A."/>
            <person name="Ng V."/>
            <person name="Sandor L."/>
            <person name="Barry K."/>
            <person name="Martinez A.T."/>
            <person name="Xiao Y."/>
            <person name="Gibbons J.G."/>
            <person name="Terashima K."/>
            <person name="Hibbett D.S."/>
            <person name="Grigoriev I.V."/>
        </authorList>
    </citation>
    <scope>NUCLEOTIDE SEQUENCE</scope>
    <source>
        <strain evidence="2">TFB10291</strain>
    </source>
</reference>
<name>A0AA38KG86_9AGAR</name>
<dbReference type="AlphaFoldDB" id="A0AA38KG86"/>
<evidence type="ECO:0000256" key="1">
    <source>
        <dbReference type="SAM" id="Phobius"/>
    </source>
</evidence>
<dbReference type="EMBL" id="MU793343">
    <property type="protein sequence ID" value="KAJ3785396.1"/>
    <property type="molecule type" value="Genomic_DNA"/>
</dbReference>
<protein>
    <submittedName>
        <fullName evidence="2">Uncharacterized protein</fullName>
    </submittedName>
</protein>
<keyword evidence="3" id="KW-1185">Reference proteome</keyword>
<dbReference type="Proteomes" id="UP001163798">
    <property type="component" value="Unassembled WGS sequence"/>
</dbReference>
<proteinExistence type="predicted"/>
<accession>A0AA38KG86</accession>
<keyword evidence="1" id="KW-1133">Transmembrane helix</keyword>
<sequence length="85" mass="9634">MDVGNGSIYLITSSIVLILYLTSFRSQNKNSIIDRSSVMHIARSEAHNIGLIFLSFSVISLISIEEHSRFMRARDFYSLNTVKAH</sequence>
<evidence type="ECO:0000313" key="3">
    <source>
        <dbReference type="Proteomes" id="UP001163798"/>
    </source>
</evidence>
<gene>
    <name evidence="2" type="ORF">GGU10DRAFT_354978</name>
</gene>
<feature type="transmembrane region" description="Helical" evidence="1">
    <location>
        <begin position="45"/>
        <end position="64"/>
    </location>
</feature>
<organism evidence="2 3">
    <name type="scientific">Lentinula aff. detonsa</name>
    <dbReference type="NCBI Taxonomy" id="2804958"/>
    <lineage>
        <taxon>Eukaryota</taxon>
        <taxon>Fungi</taxon>
        <taxon>Dikarya</taxon>
        <taxon>Basidiomycota</taxon>
        <taxon>Agaricomycotina</taxon>
        <taxon>Agaricomycetes</taxon>
        <taxon>Agaricomycetidae</taxon>
        <taxon>Agaricales</taxon>
        <taxon>Marasmiineae</taxon>
        <taxon>Omphalotaceae</taxon>
        <taxon>Lentinula</taxon>
    </lineage>
</organism>
<keyword evidence="1" id="KW-0812">Transmembrane</keyword>
<keyword evidence="1" id="KW-0472">Membrane</keyword>